<accession>A0A0V1DQ02</accession>
<reference evidence="1 2" key="1">
    <citation type="submission" date="2015-01" db="EMBL/GenBank/DDBJ databases">
        <title>Evolution of Trichinella species and genotypes.</title>
        <authorList>
            <person name="Korhonen P.K."/>
            <person name="Edoardo P."/>
            <person name="Giuseppe L.R."/>
            <person name="Gasser R.B."/>
        </authorList>
    </citation>
    <scope>NUCLEOTIDE SEQUENCE [LARGE SCALE GENOMIC DNA]</scope>
    <source>
        <strain evidence="1">ISS13</strain>
    </source>
</reference>
<evidence type="ECO:0000313" key="1">
    <source>
        <dbReference type="EMBL" id="KRY63648.1"/>
    </source>
</evidence>
<dbReference type="EMBL" id="JYDR01001013">
    <property type="protein sequence ID" value="KRY63648.1"/>
    <property type="molecule type" value="Genomic_DNA"/>
</dbReference>
<comment type="caution">
    <text evidence="1">The sequence shown here is derived from an EMBL/GenBank/DDBJ whole genome shotgun (WGS) entry which is preliminary data.</text>
</comment>
<dbReference type="Proteomes" id="UP000054632">
    <property type="component" value="Unassembled WGS sequence"/>
</dbReference>
<gene>
    <name evidence="1" type="ORF">T4A_188</name>
</gene>
<feature type="non-terminal residue" evidence="1">
    <location>
        <position position="74"/>
    </location>
</feature>
<evidence type="ECO:0000313" key="2">
    <source>
        <dbReference type="Proteomes" id="UP000054632"/>
    </source>
</evidence>
<name>A0A0V1DQ02_TRIPS</name>
<proteinExistence type="predicted"/>
<dbReference type="AlphaFoldDB" id="A0A0V1DQ02"/>
<sequence>MNYDDQIKSVILHSTDMTIEYSSCSFANMPYVNPVYQRCQTACLLTSEPCNLLLPIIIIADRQIIPLRKAVLPA</sequence>
<organism evidence="1 2">
    <name type="scientific">Trichinella pseudospiralis</name>
    <name type="common">Parasitic roundworm</name>
    <dbReference type="NCBI Taxonomy" id="6337"/>
    <lineage>
        <taxon>Eukaryota</taxon>
        <taxon>Metazoa</taxon>
        <taxon>Ecdysozoa</taxon>
        <taxon>Nematoda</taxon>
        <taxon>Enoplea</taxon>
        <taxon>Dorylaimia</taxon>
        <taxon>Trichinellida</taxon>
        <taxon>Trichinellidae</taxon>
        <taxon>Trichinella</taxon>
    </lineage>
</organism>
<protein>
    <submittedName>
        <fullName evidence="1">Uncharacterized protein</fullName>
    </submittedName>
</protein>